<dbReference type="GO" id="GO:0009307">
    <property type="term" value="P:DNA restriction-modification system"/>
    <property type="evidence" value="ECO:0007669"/>
    <property type="project" value="UniProtKB-KW"/>
</dbReference>
<organism evidence="9">
    <name type="scientific">viral metagenome</name>
    <dbReference type="NCBI Taxonomy" id="1070528"/>
    <lineage>
        <taxon>unclassified sequences</taxon>
        <taxon>metagenomes</taxon>
        <taxon>organismal metagenomes</taxon>
    </lineage>
</organism>
<name>A0A6M3MB26_9ZZZZ</name>
<evidence type="ECO:0000256" key="8">
    <source>
        <dbReference type="SAM" id="MobiDB-lite"/>
    </source>
</evidence>
<evidence type="ECO:0000256" key="3">
    <source>
        <dbReference type="ARBA" id="ARBA00022603"/>
    </source>
</evidence>
<feature type="compositionally biased region" description="Basic and acidic residues" evidence="8">
    <location>
        <begin position="16"/>
        <end position="40"/>
    </location>
</feature>
<protein>
    <recommendedName>
        <fullName evidence="2">site-specific DNA-methyltransferase (cytosine-N(4)-specific)</fullName>
        <ecNumber evidence="2">2.1.1.113</ecNumber>
    </recommendedName>
</protein>
<evidence type="ECO:0000313" key="9">
    <source>
        <dbReference type="EMBL" id="QJB03370.1"/>
    </source>
</evidence>
<dbReference type="GO" id="GO:0015667">
    <property type="term" value="F:site-specific DNA-methyltransferase (cytosine-N4-specific) activity"/>
    <property type="evidence" value="ECO:0007669"/>
    <property type="project" value="UniProtKB-EC"/>
</dbReference>
<keyword evidence="3" id="KW-0489">Methyltransferase</keyword>
<evidence type="ECO:0000256" key="4">
    <source>
        <dbReference type="ARBA" id="ARBA00022679"/>
    </source>
</evidence>
<keyword evidence="4" id="KW-0808">Transferase</keyword>
<keyword evidence="5" id="KW-0949">S-adenosyl-L-methionine</keyword>
<evidence type="ECO:0000256" key="2">
    <source>
        <dbReference type="ARBA" id="ARBA00012185"/>
    </source>
</evidence>
<dbReference type="EC" id="2.1.1.113" evidence="2"/>
<dbReference type="InterPro" id="IPR017985">
    <property type="entry name" value="MeTrfase_CN4_CS"/>
</dbReference>
<feature type="region of interest" description="Disordered" evidence="8">
    <location>
        <begin position="1"/>
        <end position="41"/>
    </location>
</feature>
<dbReference type="InterPro" id="IPR029063">
    <property type="entry name" value="SAM-dependent_MTases_sf"/>
</dbReference>
<sequence length="370" mass="42492">MEESDAIITSPPYSHSETETGGEKGKRGGDSRQRVKKDYAEVSEGNIGLLTHGEVDSIVTSPPFGPSTRGGGIFKEGYTAPGEEEVSDPGLPERHSRPLSDDPRNIDNLEYGEVDAVVTSPPYGNRLADDVVQDGDEARMSYRQAIDSIVTSPPYEEGLRHRGQNYEEVREKLLAQGYSEEYIRASWSQPHQCQRWAEEAYGEDERNIGNLKSESYLEAMLQCYREFYKVLKNPIDWCECGPTERSIKTRIETLHCVSHATRGFIMKYKVCPQCGKPQKPEDYNKNPLKHKPCLILVTKNFIRDKQVVRLDEDTIRLCEAAGFRLSDRWYFKLPQRSFWRILYKRRYPDVPEVEYEDVLVFKKESMLSRA</sequence>
<dbReference type="AlphaFoldDB" id="A0A6M3MB26"/>
<dbReference type="Gene3D" id="3.40.50.150">
    <property type="entry name" value="Vaccinia Virus protein VP39"/>
    <property type="match status" value="1"/>
</dbReference>
<reference evidence="9" key="1">
    <citation type="submission" date="2020-03" db="EMBL/GenBank/DDBJ databases">
        <title>The deep terrestrial virosphere.</title>
        <authorList>
            <person name="Holmfeldt K."/>
            <person name="Nilsson E."/>
            <person name="Simone D."/>
            <person name="Lopez-Fernandez M."/>
            <person name="Wu X."/>
            <person name="de Brujin I."/>
            <person name="Lundin D."/>
            <person name="Andersson A."/>
            <person name="Bertilsson S."/>
            <person name="Dopson M."/>
        </authorList>
    </citation>
    <scope>NUCLEOTIDE SEQUENCE</scope>
    <source>
        <strain evidence="9">MM171B00768</strain>
    </source>
</reference>
<gene>
    <name evidence="9" type="ORF">MM171B00768_0003</name>
</gene>
<evidence type="ECO:0000256" key="5">
    <source>
        <dbReference type="ARBA" id="ARBA00022691"/>
    </source>
</evidence>
<comment type="similarity">
    <text evidence="1">Belongs to the N(4)/N(6)-methyltransferase family. N(4) subfamily.</text>
</comment>
<proteinExistence type="inferred from homology"/>
<dbReference type="EMBL" id="MT143842">
    <property type="protein sequence ID" value="QJB03370.1"/>
    <property type="molecule type" value="Genomic_DNA"/>
</dbReference>
<dbReference type="PROSITE" id="PS00093">
    <property type="entry name" value="N4_MTASE"/>
    <property type="match status" value="2"/>
</dbReference>
<evidence type="ECO:0000256" key="6">
    <source>
        <dbReference type="ARBA" id="ARBA00022747"/>
    </source>
</evidence>
<evidence type="ECO:0000256" key="1">
    <source>
        <dbReference type="ARBA" id="ARBA00010203"/>
    </source>
</evidence>
<feature type="compositionally biased region" description="Basic and acidic residues" evidence="8">
    <location>
        <begin position="91"/>
        <end position="107"/>
    </location>
</feature>
<dbReference type="GO" id="GO:0003677">
    <property type="term" value="F:DNA binding"/>
    <property type="evidence" value="ECO:0007669"/>
    <property type="project" value="InterPro"/>
</dbReference>
<accession>A0A6M3MB26</accession>
<dbReference type="GO" id="GO:0032259">
    <property type="term" value="P:methylation"/>
    <property type="evidence" value="ECO:0007669"/>
    <property type="project" value="UniProtKB-KW"/>
</dbReference>
<feature type="region of interest" description="Disordered" evidence="8">
    <location>
        <begin position="54"/>
        <end position="107"/>
    </location>
</feature>
<keyword evidence="6" id="KW-0680">Restriction system</keyword>
<comment type="catalytic activity">
    <reaction evidence="7">
        <text>a 2'-deoxycytidine in DNA + S-adenosyl-L-methionine = an N(4)-methyl-2'-deoxycytidine in DNA + S-adenosyl-L-homocysteine + H(+)</text>
        <dbReference type="Rhea" id="RHEA:16857"/>
        <dbReference type="Rhea" id="RHEA-COMP:11369"/>
        <dbReference type="Rhea" id="RHEA-COMP:13674"/>
        <dbReference type="ChEBI" id="CHEBI:15378"/>
        <dbReference type="ChEBI" id="CHEBI:57856"/>
        <dbReference type="ChEBI" id="CHEBI:59789"/>
        <dbReference type="ChEBI" id="CHEBI:85452"/>
        <dbReference type="ChEBI" id="CHEBI:137933"/>
        <dbReference type="EC" id="2.1.1.113"/>
    </reaction>
</comment>
<evidence type="ECO:0000256" key="7">
    <source>
        <dbReference type="ARBA" id="ARBA00049120"/>
    </source>
</evidence>